<evidence type="ECO:0000313" key="1">
    <source>
        <dbReference type="EMBL" id="MFC4766825.1"/>
    </source>
</evidence>
<name>A0ABV9PYF4_9BACL</name>
<sequence>MMWKKSKVLFVSIICIITTLMVICGGNTEIGEAASADGIIITVKSSPEAKFSSTMEVHERQFLRSITKSKKSKAERVPDLPYAYLTVNRGNNRSEYVVDYSLSVFNLADKTQLQLSTETKEKLNHFIQQLEAKHYGEPLTWDAVKQILPRKGTAQVIDLESGLSFNVQRRAGNRHADVQPVTREDSHTMKEIYSGKWSWKRRAILVKVGGRAIAASMNGMPHGAGAIKGNDFPGHFCIHFEGSTTHKMRKQDPGHHLMIQKASGRLHEYIVAATPSRLVDLLITALHEQDFHIVRLTLNQSNPTAVEEFIELAKNIEGIRITEKEEEVNLDLPQFQGPQEVKIPSKISIHTSEGKRLRKDIELIVTRDALLDRWRIDAESLLLSIRESSSDSTKEKPQS</sequence>
<dbReference type="EMBL" id="JBHSHC010000033">
    <property type="protein sequence ID" value="MFC4766825.1"/>
    <property type="molecule type" value="Genomic_DNA"/>
</dbReference>
<dbReference type="Proteomes" id="UP001596002">
    <property type="component" value="Unassembled WGS sequence"/>
</dbReference>
<proteinExistence type="predicted"/>
<gene>
    <name evidence="1" type="ORF">ACFO8Q_05515</name>
</gene>
<protein>
    <submittedName>
        <fullName evidence="1">Uncharacterized protein</fullName>
    </submittedName>
</protein>
<dbReference type="RefSeq" id="WP_380024719.1">
    <property type="nucleotide sequence ID" value="NZ_JBHSHC010000033.1"/>
</dbReference>
<reference evidence="2" key="1">
    <citation type="journal article" date="2019" name="Int. J. Syst. Evol. Microbiol.">
        <title>The Global Catalogue of Microorganisms (GCM) 10K type strain sequencing project: providing services to taxonomists for standard genome sequencing and annotation.</title>
        <authorList>
            <consortium name="The Broad Institute Genomics Platform"/>
            <consortium name="The Broad Institute Genome Sequencing Center for Infectious Disease"/>
            <person name="Wu L."/>
            <person name="Ma J."/>
        </authorList>
    </citation>
    <scope>NUCLEOTIDE SEQUENCE [LARGE SCALE GENOMIC DNA]</scope>
    <source>
        <strain evidence="2">WYCCWR 12678</strain>
    </source>
</reference>
<accession>A0ABV9PYF4</accession>
<organism evidence="1 2">
    <name type="scientific">Effusibacillus consociatus</name>
    <dbReference type="NCBI Taxonomy" id="1117041"/>
    <lineage>
        <taxon>Bacteria</taxon>
        <taxon>Bacillati</taxon>
        <taxon>Bacillota</taxon>
        <taxon>Bacilli</taxon>
        <taxon>Bacillales</taxon>
        <taxon>Alicyclobacillaceae</taxon>
        <taxon>Effusibacillus</taxon>
    </lineage>
</organism>
<comment type="caution">
    <text evidence="1">The sequence shown here is derived from an EMBL/GenBank/DDBJ whole genome shotgun (WGS) entry which is preliminary data.</text>
</comment>
<keyword evidence="2" id="KW-1185">Reference proteome</keyword>
<evidence type="ECO:0000313" key="2">
    <source>
        <dbReference type="Proteomes" id="UP001596002"/>
    </source>
</evidence>